<dbReference type="GO" id="GO:0008202">
    <property type="term" value="P:steroid metabolic process"/>
    <property type="evidence" value="ECO:0000318"/>
    <property type="project" value="GO_Central"/>
</dbReference>
<dbReference type="OMA" id="DEMKTEY"/>
<evidence type="ECO:0000256" key="3">
    <source>
        <dbReference type="SAM" id="Phobius"/>
    </source>
</evidence>
<dbReference type="OrthoDB" id="5296at2759"/>
<dbReference type="PRINTS" id="PR00081">
    <property type="entry name" value="GDHRDH"/>
</dbReference>
<dbReference type="InterPro" id="IPR020904">
    <property type="entry name" value="Sc_DH/Rdtase_CS"/>
</dbReference>
<accession>A7RFL9</accession>
<dbReference type="Proteomes" id="UP000001593">
    <property type="component" value="Unassembled WGS sequence"/>
</dbReference>
<dbReference type="SUPFAM" id="SSF51735">
    <property type="entry name" value="NAD(P)-binding Rossmann-fold domains"/>
    <property type="match status" value="1"/>
</dbReference>
<protein>
    <submittedName>
        <fullName evidence="4">Uncharacterized protein</fullName>
    </submittedName>
</protein>
<gene>
    <name evidence="4" type="ORF">NEMVEDRAFT_v1g177208</name>
</gene>
<evidence type="ECO:0000313" key="5">
    <source>
        <dbReference type="Proteomes" id="UP000001593"/>
    </source>
</evidence>
<name>A7RFL9_NEMVE</name>
<dbReference type="GO" id="GO:0016491">
    <property type="term" value="F:oxidoreductase activity"/>
    <property type="evidence" value="ECO:0000318"/>
    <property type="project" value="GO_Central"/>
</dbReference>
<proteinExistence type="inferred from homology"/>
<dbReference type="HOGENOM" id="CLU_010194_2_0_1"/>
<dbReference type="AlphaFoldDB" id="A7RFL9"/>
<dbReference type="PANTHER" id="PTHR43313:SF50">
    <property type="entry name" value="GH26015P"/>
    <property type="match status" value="1"/>
</dbReference>
<dbReference type="PhylomeDB" id="A7RFL9"/>
<dbReference type="STRING" id="45351.A7RFL9"/>
<keyword evidence="3" id="KW-0472">Membrane</keyword>
<dbReference type="InParanoid" id="A7RFL9"/>
<dbReference type="Pfam" id="PF00106">
    <property type="entry name" value="adh_short"/>
    <property type="match status" value="1"/>
</dbReference>
<dbReference type="PROSITE" id="PS00061">
    <property type="entry name" value="ADH_SHORT"/>
    <property type="match status" value="1"/>
</dbReference>
<feature type="transmembrane region" description="Helical" evidence="3">
    <location>
        <begin position="12"/>
        <end position="33"/>
    </location>
</feature>
<dbReference type="FunCoup" id="A7RFL9">
    <property type="interactions" value="7"/>
</dbReference>
<evidence type="ECO:0000313" key="4">
    <source>
        <dbReference type="EMBL" id="EDO49744.1"/>
    </source>
</evidence>
<dbReference type="EMBL" id="DS469508">
    <property type="protein sequence ID" value="EDO49744.1"/>
    <property type="molecule type" value="Genomic_DNA"/>
</dbReference>
<dbReference type="InterPro" id="IPR002347">
    <property type="entry name" value="SDR_fam"/>
</dbReference>
<dbReference type="PRINTS" id="PR00080">
    <property type="entry name" value="SDRFAMILY"/>
</dbReference>
<comment type="similarity">
    <text evidence="2">Belongs to the short-chain dehydrogenases/reductases (SDR) family.</text>
</comment>
<keyword evidence="3" id="KW-1133">Transmembrane helix</keyword>
<keyword evidence="1" id="KW-0560">Oxidoreductase</keyword>
<keyword evidence="3" id="KW-0812">Transmembrane</keyword>
<sequence length="321" mass="35924">MDASILWELSLYELALAVFVVLLLTCLLLKLLLPTRRVGDYHTKYVLITGCDSGFGRDLAIRLDGMGFHVFGACLTQQGIQELEQTCSKRTVGLLMDVTNHLQIVQAFERVKKALPPGIGLWALANNAGYGACAPIEWYPLSHYKRMADVNLWGVVDVSKTFLPLVKMARGRVVNISSIYGFFSPIFGSHYAITKYGVEAFSDSMRREMARWGVRVSLIEPAAFRTLLWTKIAADLTRLWEALSQDLKDEYGGELTLNKQIQKLKSINEQASPHLYKVVDALVDAITSRDPKPRYLVGFQAKLLGLISLLPTSWADAIIER</sequence>
<dbReference type="eggNOG" id="KOG1610">
    <property type="taxonomic scope" value="Eukaryota"/>
</dbReference>
<dbReference type="Gene3D" id="3.40.50.720">
    <property type="entry name" value="NAD(P)-binding Rossmann-like Domain"/>
    <property type="match status" value="1"/>
</dbReference>
<dbReference type="InterPro" id="IPR036291">
    <property type="entry name" value="NAD(P)-bd_dom_sf"/>
</dbReference>
<keyword evidence="5" id="KW-1185">Reference proteome</keyword>
<dbReference type="KEGG" id="nve:5522042"/>
<dbReference type="PANTHER" id="PTHR43313">
    <property type="entry name" value="SHORT-CHAIN DEHYDROGENASE/REDUCTASE FAMILY 9C"/>
    <property type="match status" value="1"/>
</dbReference>
<organism evidence="4 5">
    <name type="scientific">Nematostella vectensis</name>
    <name type="common">Starlet sea anemone</name>
    <dbReference type="NCBI Taxonomy" id="45351"/>
    <lineage>
        <taxon>Eukaryota</taxon>
        <taxon>Metazoa</taxon>
        <taxon>Cnidaria</taxon>
        <taxon>Anthozoa</taxon>
        <taxon>Hexacorallia</taxon>
        <taxon>Actiniaria</taxon>
        <taxon>Edwardsiidae</taxon>
        <taxon>Nematostella</taxon>
    </lineage>
</organism>
<evidence type="ECO:0000256" key="2">
    <source>
        <dbReference type="RuleBase" id="RU000363"/>
    </source>
</evidence>
<reference evidence="4 5" key="1">
    <citation type="journal article" date="2007" name="Science">
        <title>Sea anemone genome reveals ancestral eumetazoan gene repertoire and genomic organization.</title>
        <authorList>
            <person name="Putnam N.H."/>
            <person name="Srivastava M."/>
            <person name="Hellsten U."/>
            <person name="Dirks B."/>
            <person name="Chapman J."/>
            <person name="Salamov A."/>
            <person name="Terry A."/>
            <person name="Shapiro H."/>
            <person name="Lindquist E."/>
            <person name="Kapitonov V.V."/>
            <person name="Jurka J."/>
            <person name="Genikhovich G."/>
            <person name="Grigoriev I.V."/>
            <person name="Lucas S.M."/>
            <person name="Steele R.E."/>
            <person name="Finnerty J.R."/>
            <person name="Technau U."/>
            <person name="Martindale M.Q."/>
            <person name="Rokhsar D.S."/>
        </authorList>
    </citation>
    <scope>NUCLEOTIDE SEQUENCE [LARGE SCALE GENOMIC DNA]</scope>
    <source>
        <strain evidence="5">CH2 X CH6</strain>
    </source>
</reference>
<evidence type="ECO:0000256" key="1">
    <source>
        <dbReference type="ARBA" id="ARBA00023002"/>
    </source>
</evidence>